<dbReference type="KEGG" id="hae:halTADL_1564"/>
<evidence type="ECO:0000256" key="1">
    <source>
        <dbReference type="SAM" id="MobiDB-lite"/>
    </source>
</evidence>
<dbReference type="Proteomes" id="UP000198888">
    <property type="component" value="Unassembled WGS sequence"/>
</dbReference>
<protein>
    <submittedName>
        <fullName evidence="2">Uncharacterized protein</fullName>
    </submittedName>
</protein>
<proteinExistence type="predicted"/>
<dbReference type="EMBL" id="FNYR01000036">
    <property type="protein sequence ID" value="SEJ25777.1"/>
    <property type="molecule type" value="Genomic_DNA"/>
</dbReference>
<reference evidence="2 3" key="1">
    <citation type="submission" date="2016-10" db="EMBL/GenBank/DDBJ databases">
        <authorList>
            <person name="de Groot N.N."/>
        </authorList>
    </citation>
    <scope>NUCLEOTIDE SEQUENCE [LARGE SCALE GENOMIC DNA]</scope>
    <source>
        <strain evidence="2 3">DSM 22187</strain>
    </source>
</reference>
<dbReference type="GeneID" id="35002358"/>
<dbReference type="STRING" id="1073996.SAMN05444271_13628"/>
<name>A0A1H6XGH8_9EURY</name>
<feature type="compositionally biased region" description="Low complexity" evidence="1">
    <location>
        <begin position="138"/>
        <end position="162"/>
    </location>
</feature>
<accession>A0A1H6XGH8</accession>
<gene>
    <name evidence="2" type="ORF">SAMN05444271_13628</name>
</gene>
<organism evidence="2 3">
    <name type="scientific">Halohasta litchfieldiae</name>
    <dbReference type="NCBI Taxonomy" id="1073996"/>
    <lineage>
        <taxon>Archaea</taxon>
        <taxon>Methanobacteriati</taxon>
        <taxon>Methanobacteriota</taxon>
        <taxon>Stenosarchaea group</taxon>
        <taxon>Halobacteria</taxon>
        <taxon>Halobacteriales</taxon>
        <taxon>Haloferacaceae</taxon>
        <taxon>Halohasta</taxon>
    </lineage>
</organism>
<keyword evidence="3" id="KW-1185">Reference proteome</keyword>
<dbReference type="RefSeq" id="WP_012660314.1">
    <property type="nucleotide sequence ID" value="NZ_CP024845.1"/>
</dbReference>
<sequence>MKDSESTPDESVEQHSDQPQLQACPNYDVVGLPERIAAHDYRPNQARNSASHKHTNTDTTTTQGPALKLNTSIARQREADYTTGSLEITRAATTEPTLTLGLITNRESTTIELTPQQALQVADTLQTTATEIVAAELPENTPQTPTENTPQHTESTPSTEPTLEAFETDD</sequence>
<evidence type="ECO:0000313" key="3">
    <source>
        <dbReference type="Proteomes" id="UP000198888"/>
    </source>
</evidence>
<feature type="region of interest" description="Disordered" evidence="1">
    <location>
        <begin position="136"/>
        <end position="170"/>
    </location>
</feature>
<dbReference type="AlphaFoldDB" id="A0A1H6XGH8"/>
<feature type="region of interest" description="Disordered" evidence="1">
    <location>
        <begin position="1"/>
        <end position="29"/>
    </location>
</feature>
<feature type="compositionally biased region" description="Acidic residues" evidence="1">
    <location>
        <begin position="1"/>
        <end position="11"/>
    </location>
</feature>
<accession>A0A2H4Q1S2</accession>
<evidence type="ECO:0000313" key="2">
    <source>
        <dbReference type="EMBL" id="SEJ25777.1"/>
    </source>
</evidence>
<feature type="region of interest" description="Disordered" evidence="1">
    <location>
        <begin position="41"/>
        <end position="78"/>
    </location>
</feature>